<dbReference type="Pfam" id="PF06626">
    <property type="entry name" value="DUF1152"/>
    <property type="match status" value="1"/>
</dbReference>
<dbReference type="RefSeq" id="WP_165487891.1">
    <property type="nucleotide sequence ID" value="NZ_BDMD01000032.1"/>
</dbReference>
<dbReference type="EMBL" id="BDMD01000032">
    <property type="protein sequence ID" value="GBF08889.1"/>
    <property type="molecule type" value="Genomic_DNA"/>
</dbReference>
<organism evidence="1 2">
    <name type="scientific">Aeropyrum pernix</name>
    <dbReference type="NCBI Taxonomy" id="56636"/>
    <lineage>
        <taxon>Archaea</taxon>
        <taxon>Thermoproteota</taxon>
        <taxon>Thermoprotei</taxon>
        <taxon>Desulfurococcales</taxon>
        <taxon>Desulfurococcaceae</taxon>
        <taxon>Aeropyrum</taxon>
    </lineage>
</organism>
<evidence type="ECO:0000313" key="2">
    <source>
        <dbReference type="Proteomes" id="UP000291213"/>
    </source>
</evidence>
<dbReference type="PIRSF" id="PIRSF029122">
    <property type="entry name" value="DUF1152"/>
    <property type="match status" value="1"/>
</dbReference>
<dbReference type="OrthoDB" id="275458at2157"/>
<dbReference type="AlphaFoldDB" id="A0A401H981"/>
<protein>
    <recommendedName>
        <fullName evidence="3">DUF1152 domain-containing protein</fullName>
    </recommendedName>
</protein>
<comment type="caution">
    <text evidence="1">The sequence shown here is derived from an EMBL/GenBank/DDBJ whole genome shotgun (WGS) entry which is preliminary data.</text>
</comment>
<name>A0A401H981_AERPX</name>
<sequence>MKCVGDLEDLAGLRVLVFGAGGGGDALGAVHLYRRLERIGAEPVLGSIVWERRVVDPTPGPIPVGAIEGSQRLAEHAAIVRGWERVERQGVRFTPQIVRAARALGVEAVALGVDGGSMGLAEALDTLARFYGLDAIIALDSGGDALAMGCEEDLWSPLADAVSLSSLMDVKVDVKLLAVHGYGVDGELPRSYVLKRIADVAREGGLVAFTGITRLDAELLENIERDFVSEASKAPLWAFRGEWGGRSIRGGTRVVELDPLQATTAIMDVDKVASITSLPHTVAGSRSIYEANARLNERCVYTELNLEEDLARHPGLSAVEARSRGRSLLRRLGCRPLC</sequence>
<evidence type="ECO:0008006" key="3">
    <source>
        <dbReference type="Google" id="ProtNLM"/>
    </source>
</evidence>
<reference evidence="1 2" key="1">
    <citation type="submission" date="2017-02" db="EMBL/GenBank/DDBJ databases">
        <title>isolation and characterization of a novel temperate virus Aeropyrum globular virus 1 infecting hyperthermophilic archaeon Aeropyrum.</title>
        <authorList>
            <person name="Yumiya M."/>
            <person name="Yoshida T."/>
            <person name="Sako Y."/>
        </authorList>
    </citation>
    <scope>NUCLEOTIDE SEQUENCE [LARGE SCALE GENOMIC DNA]</scope>
    <source>
        <strain evidence="1 2">YK1-12-2013</strain>
    </source>
</reference>
<accession>A0A401H981</accession>
<gene>
    <name evidence="1" type="ORF">apy_06140</name>
</gene>
<dbReference type="InterPro" id="IPR010581">
    <property type="entry name" value="DUF1152"/>
</dbReference>
<evidence type="ECO:0000313" key="1">
    <source>
        <dbReference type="EMBL" id="GBF08889.1"/>
    </source>
</evidence>
<dbReference type="Proteomes" id="UP000291213">
    <property type="component" value="Unassembled WGS sequence"/>
</dbReference>
<proteinExistence type="predicted"/>